<proteinExistence type="predicted"/>
<dbReference type="RefSeq" id="WP_164211020.1">
    <property type="nucleotide sequence ID" value="NZ_JAAGSC010000040.1"/>
</dbReference>
<dbReference type="InterPro" id="IPR011440">
    <property type="entry name" value="DUF1543"/>
</dbReference>
<evidence type="ECO:0000259" key="1">
    <source>
        <dbReference type="Pfam" id="PF07566"/>
    </source>
</evidence>
<protein>
    <submittedName>
        <fullName evidence="2">DUF1543 domain-containing protein</fullName>
    </submittedName>
</protein>
<feature type="domain" description="DUF1543" evidence="1">
    <location>
        <begin position="21"/>
        <end position="71"/>
    </location>
</feature>
<dbReference type="Pfam" id="PF07566">
    <property type="entry name" value="DUF1543"/>
    <property type="match status" value="2"/>
</dbReference>
<dbReference type="EMBL" id="JAAGSC010000040">
    <property type="protein sequence ID" value="NDY95623.1"/>
    <property type="molecule type" value="Genomic_DNA"/>
</dbReference>
<dbReference type="Proteomes" id="UP000484885">
    <property type="component" value="Unassembled WGS sequence"/>
</dbReference>
<name>A0A845UUW3_9GAMM</name>
<accession>A0A845UUW3</accession>
<feature type="domain" description="DUF1543" evidence="1">
    <location>
        <begin position="96"/>
        <end position="143"/>
    </location>
</feature>
<comment type="caution">
    <text evidence="2">The sequence shown here is derived from an EMBL/GenBank/DDBJ whole genome shotgun (WGS) entry which is preliminary data.</text>
</comment>
<evidence type="ECO:0000313" key="2">
    <source>
        <dbReference type="EMBL" id="NDY95623.1"/>
    </source>
</evidence>
<evidence type="ECO:0000313" key="3">
    <source>
        <dbReference type="Proteomes" id="UP000484885"/>
    </source>
</evidence>
<keyword evidence="3" id="KW-1185">Reference proteome</keyword>
<reference evidence="2 3" key="1">
    <citation type="submission" date="2020-02" db="EMBL/GenBank/DDBJ databases">
        <authorList>
            <person name="Zhang X.-Y."/>
        </authorList>
    </citation>
    <scope>NUCLEOTIDE SEQUENCE [LARGE SCALE GENOMIC DNA]</scope>
    <source>
        <strain evidence="2 3">C33</strain>
    </source>
</reference>
<gene>
    <name evidence="2" type="ORF">G3I74_07780</name>
</gene>
<organism evidence="2 3">
    <name type="scientific">Wenzhouxiangella limi</name>
    <dbReference type="NCBI Taxonomy" id="2707351"/>
    <lineage>
        <taxon>Bacteria</taxon>
        <taxon>Pseudomonadati</taxon>
        <taxon>Pseudomonadota</taxon>
        <taxon>Gammaproteobacteria</taxon>
        <taxon>Chromatiales</taxon>
        <taxon>Wenzhouxiangellaceae</taxon>
        <taxon>Wenzhouxiangella</taxon>
    </lineage>
</organism>
<sequence>MSDDAWKLHAVLLGGRAAGCRVELHDVAFAVGASLQDTHAQLLDQWFGEPDGLHIDAFAVVDQVEGFRVTLSDRPADNRQPRLYFINIGGYRPGEFAEQHAYALLAARTKTEAKALAKNTLLKGHASIHKDDLYDVDDVLEIRTAGAWHIHLHADPAATAPEVINGYFPLPRKTIEAWLKEQ</sequence>
<dbReference type="AlphaFoldDB" id="A0A845UUW3"/>
<dbReference type="Gene3D" id="3.10.20.10">
    <property type="match status" value="2"/>
</dbReference>